<dbReference type="GO" id="GO:0032259">
    <property type="term" value="P:methylation"/>
    <property type="evidence" value="ECO:0007669"/>
    <property type="project" value="UniProtKB-KW"/>
</dbReference>
<evidence type="ECO:0000256" key="1">
    <source>
        <dbReference type="ARBA" id="ARBA00022603"/>
    </source>
</evidence>
<keyword evidence="5" id="KW-1185">Reference proteome</keyword>
<accession>A0A0P6XJJ8</accession>
<protein>
    <recommendedName>
        <fullName evidence="3">tRNA/rRNA methyltransferase SpoU type domain-containing protein</fullName>
    </recommendedName>
</protein>
<dbReference type="GO" id="GO:0003723">
    <property type="term" value="F:RNA binding"/>
    <property type="evidence" value="ECO:0007669"/>
    <property type="project" value="InterPro"/>
</dbReference>
<dbReference type="EMBL" id="LGKO01000004">
    <property type="protein sequence ID" value="KPL83324.1"/>
    <property type="molecule type" value="Genomic_DNA"/>
</dbReference>
<feature type="domain" description="tRNA/rRNA methyltransferase SpoU type" evidence="3">
    <location>
        <begin position="1"/>
        <end position="142"/>
    </location>
</feature>
<dbReference type="PANTHER" id="PTHR46429:SF1">
    <property type="entry name" value="23S RRNA (GUANOSINE-2'-O-)-METHYLTRANSFERASE RLMB"/>
    <property type="match status" value="1"/>
</dbReference>
<dbReference type="AlphaFoldDB" id="A0A0P6XJJ8"/>
<keyword evidence="1" id="KW-0489">Methyltransferase</keyword>
<proteinExistence type="predicted"/>
<comment type="caution">
    <text evidence="4">The sequence shown here is derived from an EMBL/GenBank/DDBJ whole genome shotgun (WGS) entry which is preliminary data.</text>
</comment>
<dbReference type="GO" id="GO:0005829">
    <property type="term" value="C:cytosol"/>
    <property type="evidence" value="ECO:0007669"/>
    <property type="project" value="TreeGrafter"/>
</dbReference>
<dbReference type="InterPro" id="IPR001537">
    <property type="entry name" value="SpoU_MeTrfase"/>
</dbReference>
<sequence length="163" mass="17620">MLDNLRSAYNVGSIFRIADACGVSPLYLGGITPLPTHPGVKKTALGAEETLPWSYTPNSVKLAQTLKHEGYFLLGVETAGNARSLFDLEKISLSQPVTIVVGNEIAGIDPGLQHLCDTLVWIPMRGYKRSLNVAVAFGIVAYFLRYLTRGTLPEDIDEGSARG</sequence>
<dbReference type="InterPro" id="IPR004441">
    <property type="entry name" value="rRNA_MeTrfase_TrmH"/>
</dbReference>
<dbReference type="InterPro" id="IPR029028">
    <property type="entry name" value="Alpha/beta_knot_MTases"/>
</dbReference>
<gene>
    <name evidence="4" type="ORF">SE15_08600</name>
</gene>
<dbReference type="GO" id="GO:0008173">
    <property type="term" value="F:RNA methyltransferase activity"/>
    <property type="evidence" value="ECO:0007669"/>
    <property type="project" value="InterPro"/>
</dbReference>
<keyword evidence="2" id="KW-0808">Transferase</keyword>
<dbReference type="STRING" id="869279.SE15_08600"/>
<dbReference type="Proteomes" id="UP000050544">
    <property type="component" value="Unassembled WGS sequence"/>
</dbReference>
<dbReference type="Pfam" id="PF00588">
    <property type="entry name" value="SpoU_methylase"/>
    <property type="match status" value="1"/>
</dbReference>
<evidence type="ECO:0000256" key="2">
    <source>
        <dbReference type="ARBA" id="ARBA00022679"/>
    </source>
</evidence>
<dbReference type="SUPFAM" id="SSF75217">
    <property type="entry name" value="alpha/beta knot"/>
    <property type="match status" value="1"/>
</dbReference>
<evidence type="ECO:0000259" key="3">
    <source>
        <dbReference type="Pfam" id="PF00588"/>
    </source>
</evidence>
<dbReference type="GO" id="GO:0006396">
    <property type="term" value="P:RNA processing"/>
    <property type="evidence" value="ECO:0007669"/>
    <property type="project" value="InterPro"/>
</dbReference>
<evidence type="ECO:0000313" key="4">
    <source>
        <dbReference type="EMBL" id="KPL83324.1"/>
    </source>
</evidence>
<dbReference type="InterPro" id="IPR029026">
    <property type="entry name" value="tRNA_m1G_MTases_N"/>
</dbReference>
<name>A0A0P6XJJ8_9CHLR</name>
<dbReference type="Gene3D" id="3.40.1280.10">
    <property type="match status" value="1"/>
</dbReference>
<evidence type="ECO:0000313" key="5">
    <source>
        <dbReference type="Proteomes" id="UP000050544"/>
    </source>
</evidence>
<organism evidence="4 5">
    <name type="scientific">Thermanaerothrix daxensis</name>
    <dbReference type="NCBI Taxonomy" id="869279"/>
    <lineage>
        <taxon>Bacteria</taxon>
        <taxon>Bacillati</taxon>
        <taxon>Chloroflexota</taxon>
        <taxon>Anaerolineae</taxon>
        <taxon>Anaerolineales</taxon>
        <taxon>Anaerolineaceae</taxon>
        <taxon>Thermanaerothrix</taxon>
    </lineage>
</organism>
<dbReference type="PANTHER" id="PTHR46429">
    <property type="entry name" value="23S RRNA (GUANOSINE-2'-O-)-METHYLTRANSFERASE RLMB"/>
    <property type="match status" value="1"/>
</dbReference>
<reference evidence="4 5" key="1">
    <citation type="submission" date="2015-07" db="EMBL/GenBank/DDBJ databases">
        <title>Whole genome sequence of Thermanaerothrix daxensis DSM 23592.</title>
        <authorList>
            <person name="Hemp J."/>
            <person name="Ward L.M."/>
            <person name="Pace L.A."/>
            <person name="Fischer W.W."/>
        </authorList>
    </citation>
    <scope>NUCLEOTIDE SEQUENCE [LARGE SCALE GENOMIC DNA]</scope>
    <source>
        <strain evidence="4 5">GNS-1</strain>
    </source>
</reference>